<evidence type="ECO:0000313" key="1">
    <source>
        <dbReference type="EMBL" id="AKT40074.1"/>
    </source>
</evidence>
<dbReference type="AlphaFoldDB" id="A0A0K1EGV8"/>
<dbReference type="Proteomes" id="UP000067626">
    <property type="component" value="Chromosome"/>
</dbReference>
<dbReference type="OrthoDB" id="3178268at2"/>
<evidence type="ECO:0000313" key="2">
    <source>
        <dbReference type="Proteomes" id="UP000067626"/>
    </source>
</evidence>
<dbReference type="RefSeq" id="WP_050432055.1">
    <property type="nucleotide sequence ID" value="NZ_CP012159.1"/>
</dbReference>
<dbReference type="KEGG" id="ccro:CMC5_042270"/>
<accession>A0A0K1EGV8</accession>
<dbReference type="EMBL" id="CP012159">
    <property type="protein sequence ID" value="AKT40074.1"/>
    <property type="molecule type" value="Genomic_DNA"/>
</dbReference>
<sequence>MAPLYRRLRFPTRAEHLAQFSTYQVRLDHWRPLAAPFEDAFTGVYERGDAAILLIHGAQGSGKTLFCDRLERDFLRAAEGEIEPQRENLWHTLVGGEPMSRDTIREATAGTELHRIRPEEGWLAKQREFARGDRRRKVRVFLLDDAHNEVFLCEFAGVGLDWFRARPRKESEMGIVGSVGQNLVAECRGDFQRSIFLLTSASADLFMSLHQEIERWHARLSVCKELPLPRSDVKETIVRTNTNRLNDVSYWYCLDAAGPDEKKRVHHVLGEQKGFTDSFLAVDDALKSSRRRGAPASRNVITLVTLGAVPPDVKAFLETREVEPSEEYLGTHLGVWYVREQWASAFVEGSVEQARRAELVQSEFALRWVTLDMRGVYALCRPPVTGDLGMKLLDAIQLFPSSTAEQQRHRATYQRLDLELQEPALGMPDLDTFAMNFRTLGQRRNVLYEPAIAARVVDYNKGFEVFPRVRPDLIASEYSPCAVTSARSGSPADINKAIQRMCHAIEFTAFLDHQLKGLDAYLLGKIESYAMLLEQV</sequence>
<name>A0A0K1EGV8_CHOCO</name>
<reference evidence="1 2" key="1">
    <citation type="submission" date="2015-07" db="EMBL/GenBank/DDBJ databases">
        <title>Genome analysis of myxobacterium Chondromyces crocatus Cm c5 reveals a high potential for natural compound synthesis and the genetic basis for the loss of fruiting body formation.</title>
        <authorList>
            <person name="Zaburannyi N."/>
            <person name="Bunk B."/>
            <person name="Maier J."/>
            <person name="Overmann J."/>
            <person name="Mueller R."/>
        </authorList>
    </citation>
    <scope>NUCLEOTIDE SEQUENCE [LARGE SCALE GENOMIC DNA]</scope>
    <source>
        <strain evidence="1 2">Cm c5</strain>
    </source>
</reference>
<dbReference type="STRING" id="52.CMC5_042270"/>
<keyword evidence="2" id="KW-1185">Reference proteome</keyword>
<proteinExistence type="predicted"/>
<protein>
    <submittedName>
        <fullName evidence="1">Uncharacterized protein</fullName>
    </submittedName>
</protein>
<organism evidence="1 2">
    <name type="scientific">Chondromyces crocatus</name>
    <dbReference type="NCBI Taxonomy" id="52"/>
    <lineage>
        <taxon>Bacteria</taxon>
        <taxon>Pseudomonadati</taxon>
        <taxon>Myxococcota</taxon>
        <taxon>Polyangia</taxon>
        <taxon>Polyangiales</taxon>
        <taxon>Polyangiaceae</taxon>
        <taxon>Chondromyces</taxon>
    </lineage>
</organism>
<gene>
    <name evidence="1" type="ORF">CMC5_042270</name>
</gene>